<dbReference type="AlphaFoldDB" id="A0A1I2P751"/>
<keyword evidence="2" id="KW-0808">Transferase</keyword>
<accession>A0A1I2P751</accession>
<keyword evidence="3" id="KW-1185">Reference proteome</keyword>
<evidence type="ECO:0000313" key="3">
    <source>
        <dbReference type="Proteomes" id="UP000199337"/>
    </source>
</evidence>
<dbReference type="InterPro" id="IPR016181">
    <property type="entry name" value="Acyl_CoA_acyltransferase"/>
</dbReference>
<reference evidence="3" key="1">
    <citation type="submission" date="2016-10" db="EMBL/GenBank/DDBJ databases">
        <authorList>
            <person name="Varghese N."/>
            <person name="Submissions S."/>
        </authorList>
    </citation>
    <scope>NUCLEOTIDE SEQUENCE [LARGE SCALE GENOMIC DNA]</scope>
    <source>
        <strain evidence="3">DSM 17038</strain>
    </source>
</reference>
<organism evidence="2 3">
    <name type="scientific">Desulfotruncus arcticus DSM 17038</name>
    <dbReference type="NCBI Taxonomy" id="1121424"/>
    <lineage>
        <taxon>Bacteria</taxon>
        <taxon>Bacillati</taxon>
        <taxon>Bacillota</taxon>
        <taxon>Clostridia</taxon>
        <taxon>Eubacteriales</taxon>
        <taxon>Desulfallaceae</taxon>
        <taxon>Desulfotruncus</taxon>
    </lineage>
</organism>
<protein>
    <submittedName>
        <fullName evidence="2">Acetyltransferase (GNAT) domain-containing protein</fullName>
    </submittedName>
</protein>
<dbReference type="EMBL" id="FOOX01000002">
    <property type="protein sequence ID" value="SFG09466.1"/>
    <property type="molecule type" value="Genomic_DNA"/>
</dbReference>
<dbReference type="Proteomes" id="UP000199337">
    <property type="component" value="Unassembled WGS sequence"/>
</dbReference>
<dbReference type="STRING" id="341036.SAMN05660649_00651"/>
<proteinExistence type="predicted"/>
<dbReference type="RefSeq" id="WP_092468675.1">
    <property type="nucleotide sequence ID" value="NZ_FOOX01000002.1"/>
</dbReference>
<dbReference type="SUPFAM" id="SSF55729">
    <property type="entry name" value="Acyl-CoA N-acyltransferases (Nat)"/>
    <property type="match status" value="1"/>
</dbReference>
<evidence type="ECO:0000259" key="1">
    <source>
        <dbReference type="PROSITE" id="PS51186"/>
    </source>
</evidence>
<dbReference type="InterPro" id="IPR000182">
    <property type="entry name" value="GNAT_dom"/>
</dbReference>
<dbReference type="Gene3D" id="3.40.630.30">
    <property type="match status" value="1"/>
</dbReference>
<sequence>MTEKFIQMSLDNLELCIDLYIKVFNSVPWSEHWSYETVQERLTDLVNTPKFQGFLLLADNNVIGFIAGHSKRSDQGKIFYLAELCISKEIQGKGYGSKLLSFLEEVLIKENVKSVYLLTSTGGSAEAFYKNNHYDVNENRTVMKKDLR</sequence>
<name>A0A1I2P751_9FIRM</name>
<gene>
    <name evidence="2" type="ORF">SAMN05660649_00651</name>
</gene>
<dbReference type="CDD" id="cd04301">
    <property type="entry name" value="NAT_SF"/>
    <property type="match status" value="1"/>
</dbReference>
<dbReference type="GO" id="GO:0016747">
    <property type="term" value="F:acyltransferase activity, transferring groups other than amino-acyl groups"/>
    <property type="evidence" value="ECO:0007669"/>
    <property type="project" value="InterPro"/>
</dbReference>
<feature type="domain" description="N-acetyltransferase" evidence="1">
    <location>
        <begin position="3"/>
        <end position="148"/>
    </location>
</feature>
<dbReference type="PROSITE" id="PS51186">
    <property type="entry name" value="GNAT"/>
    <property type="match status" value="1"/>
</dbReference>
<dbReference type="OrthoDB" id="9775804at2"/>
<evidence type="ECO:0000313" key="2">
    <source>
        <dbReference type="EMBL" id="SFG09466.1"/>
    </source>
</evidence>
<dbReference type="Pfam" id="PF00583">
    <property type="entry name" value="Acetyltransf_1"/>
    <property type="match status" value="1"/>
</dbReference>